<organism evidence="1">
    <name type="scientific">Sesamum latifolium</name>
    <dbReference type="NCBI Taxonomy" id="2727402"/>
    <lineage>
        <taxon>Eukaryota</taxon>
        <taxon>Viridiplantae</taxon>
        <taxon>Streptophyta</taxon>
        <taxon>Embryophyta</taxon>
        <taxon>Tracheophyta</taxon>
        <taxon>Spermatophyta</taxon>
        <taxon>Magnoliopsida</taxon>
        <taxon>eudicotyledons</taxon>
        <taxon>Gunneridae</taxon>
        <taxon>Pentapetalae</taxon>
        <taxon>asterids</taxon>
        <taxon>lamiids</taxon>
        <taxon>Lamiales</taxon>
        <taxon>Pedaliaceae</taxon>
        <taxon>Sesamum</taxon>
    </lineage>
</organism>
<proteinExistence type="predicted"/>
<sequence>MALGIFLVKNHRFISLCCDGRGYKGEPWLFQGQPIVLQRWKFGKALRKYSHTQVPVWIKLRHLPIEFWTPGGISTVANRGGRLLYSDAITKACTRLDFARVCVMLDFDSTLPKYLVVLVPRDDGSKTPCRVEVEYEWIPSKRLACRSLGHPTTGFHQQSGR</sequence>
<name>A0AAW2WI76_9LAMI</name>
<accession>A0AAW2WI76</accession>
<reference evidence="1" key="1">
    <citation type="submission" date="2020-06" db="EMBL/GenBank/DDBJ databases">
        <authorList>
            <person name="Li T."/>
            <person name="Hu X."/>
            <person name="Zhang T."/>
            <person name="Song X."/>
            <person name="Zhang H."/>
            <person name="Dai N."/>
            <person name="Sheng W."/>
            <person name="Hou X."/>
            <person name="Wei L."/>
        </authorList>
    </citation>
    <scope>NUCLEOTIDE SEQUENCE</scope>
    <source>
        <strain evidence="1">KEN1</strain>
        <tissue evidence="1">Leaf</tissue>
    </source>
</reference>
<protein>
    <recommendedName>
        <fullName evidence="2">DUF4283 domain-containing protein</fullName>
    </recommendedName>
</protein>
<dbReference type="AlphaFoldDB" id="A0AAW2WI76"/>
<dbReference type="InterPro" id="IPR040256">
    <property type="entry name" value="At4g02000-like"/>
</dbReference>
<dbReference type="PANTHER" id="PTHR31286:SF165">
    <property type="entry name" value="DUF4283 DOMAIN-CONTAINING PROTEIN"/>
    <property type="match status" value="1"/>
</dbReference>
<dbReference type="EMBL" id="JACGWN010000008">
    <property type="protein sequence ID" value="KAL0440132.1"/>
    <property type="molecule type" value="Genomic_DNA"/>
</dbReference>
<evidence type="ECO:0000313" key="1">
    <source>
        <dbReference type="EMBL" id="KAL0440132.1"/>
    </source>
</evidence>
<dbReference type="PANTHER" id="PTHR31286">
    <property type="entry name" value="GLYCINE-RICH CELL WALL STRUCTURAL PROTEIN 1.8-LIKE"/>
    <property type="match status" value="1"/>
</dbReference>
<reference evidence="1" key="2">
    <citation type="journal article" date="2024" name="Plant">
        <title>Genomic evolution and insights into agronomic trait innovations of Sesamum species.</title>
        <authorList>
            <person name="Miao H."/>
            <person name="Wang L."/>
            <person name="Qu L."/>
            <person name="Liu H."/>
            <person name="Sun Y."/>
            <person name="Le M."/>
            <person name="Wang Q."/>
            <person name="Wei S."/>
            <person name="Zheng Y."/>
            <person name="Lin W."/>
            <person name="Duan Y."/>
            <person name="Cao H."/>
            <person name="Xiong S."/>
            <person name="Wang X."/>
            <person name="Wei L."/>
            <person name="Li C."/>
            <person name="Ma Q."/>
            <person name="Ju M."/>
            <person name="Zhao R."/>
            <person name="Li G."/>
            <person name="Mu C."/>
            <person name="Tian Q."/>
            <person name="Mei H."/>
            <person name="Zhang T."/>
            <person name="Gao T."/>
            <person name="Zhang H."/>
        </authorList>
    </citation>
    <scope>NUCLEOTIDE SEQUENCE</scope>
    <source>
        <strain evidence="1">KEN1</strain>
    </source>
</reference>
<evidence type="ECO:0008006" key="2">
    <source>
        <dbReference type="Google" id="ProtNLM"/>
    </source>
</evidence>
<comment type="caution">
    <text evidence="1">The sequence shown here is derived from an EMBL/GenBank/DDBJ whole genome shotgun (WGS) entry which is preliminary data.</text>
</comment>
<gene>
    <name evidence="1" type="ORF">Slati_2496200</name>
</gene>